<evidence type="ECO:0000256" key="6">
    <source>
        <dbReference type="SAM" id="MobiDB-lite"/>
    </source>
</evidence>
<dbReference type="GO" id="GO:0000111">
    <property type="term" value="C:nucleotide-excision repair factor 2 complex"/>
    <property type="evidence" value="ECO:0007669"/>
    <property type="project" value="TreeGrafter"/>
</dbReference>
<evidence type="ECO:0000313" key="10">
    <source>
        <dbReference type="EMBL" id="KAK8923779.1"/>
    </source>
</evidence>
<dbReference type="GO" id="GO:0005737">
    <property type="term" value="C:cytoplasm"/>
    <property type="evidence" value="ECO:0007669"/>
    <property type="project" value="TreeGrafter"/>
</dbReference>
<feature type="region of interest" description="Disordered" evidence="6">
    <location>
        <begin position="857"/>
        <end position="909"/>
    </location>
</feature>
<dbReference type="Gene3D" id="3.90.260.10">
    <property type="entry name" value="Transglutaminase-like"/>
    <property type="match status" value="1"/>
</dbReference>
<feature type="compositionally biased region" description="Basic and acidic residues" evidence="6">
    <location>
        <begin position="885"/>
        <end position="909"/>
    </location>
</feature>
<dbReference type="GO" id="GO:0003697">
    <property type="term" value="F:single-stranded DNA binding"/>
    <property type="evidence" value="ECO:0007669"/>
    <property type="project" value="TreeGrafter"/>
</dbReference>
<evidence type="ECO:0000313" key="11">
    <source>
        <dbReference type="Proteomes" id="UP001418222"/>
    </source>
</evidence>
<dbReference type="SUPFAM" id="SSF54001">
    <property type="entry name" value="Cysteine proteinases"/>
    <property type="match status" value="1"/>
</dbReference>
<dbReference type="Pfam" id="PF10403">
    <property type="entry name" value="BHD_1"/>
    <property type="match status" value="1"/>
</dbReference>
<dbReference type="InterPro" id="IPR018327">
    <property type="entry name" value="BHD_2"/>
</dbReference>
<dbReference type="InterPro" id="IPR036985">
    <property type="entry name" value="Transglutaminase-like_sf"/>
</dbReference>
<dbReference type="Pfam" id="PF10404">
    <property type="entry name" value="BHD_2"/>
    <property type="match status" value="1"/>
</dbReference>
<sequence>MRTRNQAKRHGEPPIGISEDQAGAAAGAAAGSCPGQGALSAASEEVVGRLLKRANARKTSGSRVRPRPESPYASSKIRDKMLELSDIGKRKAKEDLMLGPSAASSDIKGTMLMEEKYSKNSMQSDANEMDWEEGMIPSSEGKVGYSHELLNEVTIEFTEPPSSTQRRSSRRVSVEDKELAELVHKVHLLCLVARGRLIDGACNDRLIQASLLSLLPLNLLKIAEFSRMTANVLGPLVHWFHDNFHLKSQSAEGGCFKTNLAFALETREGTNEEIAALSVALFRALNLTCRFVSNLDVASLKPDTDTHENSGTNATRLNTKISSTITAALLSTQIHTPDHVHLSESRDSTNSHRLPERRNSTAWNKYVRRGLVVPSTDENHASASQAGTENIGSCSNYDEVSKRKGDLEFELQLAMALEATATKKEGMDVKELHDNSSLLSSHAKKVRIMKTGESSFSSRGSSGTVWSRKNGPPLYWAEVYCVDESLTGRWVHVDAANGLVDGEEQVESASAVCKKPLRYAVAFAGTGAKDVTRRYCRHWYRVTSQRIDSNWWDTVLAPLKELESSENSSQGCSDHLNSKNTVDSKQIGVSNSNNIPLKNQSLFSRSSLEDMDLETRSLTEPLPTNQLAFKNHNLYAIEKWLIKYQVLHPKGPIVGWCSGHPVYPRSCVQTVQTRQKWLRDGLQVRENEIPAKVIKRSKKLENDEISEAGFSVEDGEKIIELFGRWQLEPLQLPHAVNGIVPKNEYGRVDVWSEKCLPPGTVHLRLPRLVPVARRLGIDFANAMVGFEFRNGRSYPVHEGIVVCTEFRHAIMEAYAEEEEMREAEERRKNETDALSRWFQLLSSIVTRQRLENSYAGSSAVNSSCDPPSNPCGHDGSQSIRTEVLGGDKVEVNRPPSRDHEHVFSWESKSSDEDGTVRTKRCTCGFSVQVEEL</sequence>
<evidence type="ECO:0000256" key="5">
    <source>
        <dbReference type="ARBA" id="ARBA00023242"/>
    </source>
</evidence>
<evidence type="ECO:0000259" key="7">
    <source>
        <dbReference type="SMART" id="SM01030"/>
    </source>
</evidence>
<dbReference type="InterPro" id="IPR018326">
    <property type="entry name" value="Rad4_beta-hairpin_dom1"/>
</dbReference>
<feature type="compositionally biased region" description="Polar residues" evidence="6">
    <location>
        <begin position="578"/>
        <end position="592"/>
    </location>
</feature>
<feature type="domain" description="Rad4 beta-hairpin" evidence="7">
    <location>
        <begin position="618"/>
        <end position="669"/>
    </location>
</feature>
<proteinExistence type="inferred from homology"/>
<organism evidence="10 11">
    <name type="scientific">Platanthera zijinensis</name>
    <dbReference type="NCBI Taxonomy" id="2320716"/>
    <lineage>
        <taxon>Eukaryota</taxon>
        <taxon>Viridiplantae</taxon>
        <taxon>Streptophyta</taxon>
        <taxon>Embryophyta</taxon>
        <taxon>Tracheophyta</taxon>
        <taxon>Spermatophyta</taxon>
        <taxon>Magnoliopsida</taxon>
        <taxon>Liliopsida</taxon>
        <taxon>Asparagales</taxon>
        <taxon>Orchidaceae</taxon>
        <taxon>Orchidoideae</taxon>
        <taxon>Orchideae</taxon>
        <taxon>Orchidinae</taxon>
        <taxon>Platanthera</taxon>
    </lineage>
</organism>
<dbReference type="Pfam" id="PF10405">
    <property type="entry name" value="BHD_3"/>
    <property type="match status" value="1"/>
</dbReference>
<evidence type="ECO:0000259" key="8">
    <source>
        <dbReference type="SMART" id="SM01031"/>
    </source>
</evidence>
<evidence type="ECO:0000259" key="9">
    <source>
        <dbReference type="SMART" id="SM01032"/>
    </source>
</evidence>
<comment type="similarity">
    <text evidence="2">Belongs to the XPC family.</text>
</comment>
<accession>A0AAP0B1H2</accession>
<name>A0AAP0B1H2_9ASPA</name>
<keyword evidence="3" id="KW-0227">DNA damage</keyword>
<keyword evidence="4" id="KW-0234">DNA repair</keyword>
<evidence type="ECO:0000256" key="3">
    <source>
        <dbReference type="ARBA" id="ARBA00022763"/>
    </source>
</evidence>
<dbReference type="GO" id="GO:0006298">
    <property type="term" value="P:mismatch repair"/>
    <property type="evidence" value="ECO:0007669"/>
    <property type="project" value="TreeGrafter"/>
</dbReference>
<dbReference type="InterPro" id="IPR018328">
    <property type="entry name" value="Rad4_beta-hairpin_dom3"/>
</dbReference>
<protein>
    <recommendedName>
        <fullName evidence="12">DNA repair protein RAD4</fullName>
    </recommendedName>
</protein>
<evidence type="ECO:0000256" key="4">
    <source>
        <dbReference type="ARBA" id="ARBA00023204"/>
    </source>
</evidence>
<dbReference type="PANTHER" id="PTHR12135:SF0">
    <property type="entry name" value="DNA REPAIR PROTEIN COMPLEMENTING XP-C CELLS"/>
    <property type="match status" value="1"/>
</dbReference>
<dbReference type="Pfam" id="PF03835">
    <property type="entry name" value="Rad4"/>
    <property type="match status" value="1"/>
</dbReference>
<dbReference type="AlphaFoldDB" id="A0AAP0B1H2"/>
<dbReference type="SMART" id="SM01030">
    <property type="entry name" value="BHD_1"/>
    <property type="match status" value="1"/>
</dbReference>
<feature type="compositionally biased region" description="Polar residues" evidence="6">
    <location>
        <begin position="857"/>
        <end position="866"/>
    </location>
</feature>
<dbReference type="Gene3D" id="3.30.70.2460">
    <property type="entry name" value="Rad4, beta-hairpin domain BHD3"/>
    <property type="match status" value="1"/>
</dbReference>
<dbReference type="InterPro" id="IPR018325">
    <property type="entry name" value="Rad4/PNGase_transGLS-fold"/>
</dbReference>
<dbReference type="SMART" id="SM01032">
    <property type="entry name" value="BHD_3"/>
    <property type="match status" value="1"/>
</dbReference>
<dbReference type="GO" id="GO:0003684">
    <property type="term" value="F:damaged DNA binding"/>
    <property type="evidence" value="ECO:0007669"/>
    <property type="project" value="InterPro"/>
</dbReference>
<evidence type="ECO:0000256" key="1">
    <source>
        <dbReference type="ARBA" id="ARBA00004123"/>
    </source>
</evidence>
<dbReference type="GO" id="GO:0071942">
    <property type="term" value="C:XPC complex"/>
    <property type="evidence" value="ECO:0007669"/>
    <property type="project" value="TreeGrafter"/>
</dbReference>
<dbReference type="InterPro" id="IPR038765">
    <property type="entry name" value="Papain-like_cys_pep_sf"/>
</dbReference>
<dbReference type="InterPro" id="IPR004583">
    <property type="entry name" value="DNA_repair_Rad4"/>
</dbReference>
<dbReference type="GO" id="GO:0006289">
    <property type="term" value="P:nucleotide-excision repair"/>
    <property type="evidence" value="ECO:0007669"/>
    <property type="project" value="InterPro"/>
</dbReference>
<dbReference type="PANTHER" id="PTHR12135">
    <property type="entry name" value="DNA REPAIR PROTEIN XP-C / RAD4"/>
    <property type="match status" value="1"/>
</dbReference>
<dbReference type="Gene3D" id="2.20.20.110">
    <property type="entry name" value="Rad4, beta-hairpin domain BHD1"/>
    <property type="match status" value="1"/>
</dbReference>
<evidence type="ECO:0000256" key="2">
    <source>
        <dbReference type="ARBA" id="ARBA00009525"/>
    </source>
</evidence>
<feature type="compositionally biased region" description="Low complexity" evidence="6">
    <location>
        <begin position="22"/>
        <end position="31"/>
    </location>
</feature>
<dbReference type="PROSITE" id="PS51257">
    <property type="entry name" value="PROKAR_LIPOPROTEIN"/>
    <property type="match status" value="1"/>
</dbReference>
<dbReference type="Proteomes" id="UP001418222">
    <property type="component" value="Unassembled WGS sequence"/>
</dbReference>
<keyword evidence="11" id="KW-1185">Reference proteome</keyword>
<dbReference type="InterPro" id="IPR042488">
    <property type="entry name" value="Rad4_BHD3_sf"/>
</dbReference>
<feature type="region of interest" description="Disordered" evidence="6">
    <location>
        <begin position="565"/>
        <end position="592"/>
    </location>
</feature>
<feature type="region of interest" description="Disordered" evidence="6">
    <location>
        <begin position="1"/>
        <end position="80"/>
    </location>
</feature>
<comment type="caution">
    <text evidence="10">The sequence shown here is derived from an EMBL/GenBank/DDBJ whole genome shotgun (WGS) entry which is preliminary data.</text>
</comment>
<feature type="domain" description="Rad4 beta-hairpin" evidence="9">
    <location>
        <begin position="740"/>
        <end position="814"/>
    </location>
</feature>
<comment type="subcellular location">
    <subcellularLocation>
        <location evidence="1">Nucleus</location>
    </subcellularLocation>
</comment>
<dbReference type="EMBL" id="JBBWWQ010000017">
    <property type="protein sequence ID" value="KAK8923779.1"/>
    <property type="molecule type" value="Genomic_DNA"/>
</dbReference>
<gene>
    <name evidence="10" type="ORF">KSP39_PZI019608</name>
</gene>
<feature type="domain" description="Rad4 beta-hairpin" evidence="8">
    <location>
        <begin position="671"/>
        <end position="733"/>
    </location>
</feature>
<evidence type="ECO:0008006" key="12">
    <source>
        <dbReference type="Google" id="ProtNLM"/>
    </source>
</evidence>
<dbReference type="SMART" id="SM01031">
    <property type="entry name" value="BHD_2"/>
    <property type="match status" value="1"/>
</dbReference>
<keyword evidence="5" id="KW-0539">Nucleus</keyword>
<reference evidence="10 11" key="1">
    <citation type="journal article" date="2022" name="Nat. Plants">
        <title>Genomes of leafy and leafless Platanthera orchids illuminate the evolution of mycoheterotrophy.</title>
        <authorList>
            <person name="Li M.H."/>
            <person name="Liu K.W."/>
            <person name="Li Z."/>
            <person name="Lu H.C."/>
            <person name="Ye Q.L."/>
            <person name="Zhang D."/>
            <person name="Wang J.Y."/>
            <person name="Li Y.F."/>
            <person name="Zhong Z.M."/>
            <person name="Liu X."/>
            <person name="Yu X."/>
            <person name="Liu D.K."/>
            <person name="Tu X.D."/>
            <person name="Liu B."/>
            <person name="Hao Y."/>
            <person name="Liao X.Y."/>
            <person name="Jiang Y.T."/>
            <person name="Sun W.H."/>
            <person name="Chen J."/>
            <person name="Chen Y.Q."/>
            <person name="Ai Y."/>
            <person name="Zhai J.W."/>
            <person name="Wu S.S."/>
            <person name="Zhou Z."/>
            <person name="Hsiao Y.Y."/>
            <person name="Wu W.L."/>
            <person name="Chen Y.Y."/>
            <person name="Lin Y.F."/>
            <person name="Hsu J.L."/>
            <person name="Li C.Y."/>
            <person name="Wang Z.W."/>
            <person name="Zhao X."/>
            <person name="Zhong W.Y."/>
            <person name="Ma X.K."/>
            <person name="Ma L."/>
            <person name="Huang J."/>
            <person name="Chen G.Z."/>
            <person name="Huang M.Z."/>
            <person name="Huang L."/>
            <person name="Peng D.H."/>
            <person name="Luo Y.B."/>
            <person name="Zou S.Q."/>
            <person name="Chen S.P."/>
            <person name="Lan S."/>
            <person name="Tsai W.C."/>
            <person name="Van de Peer Y."/>
            <person name="Liu Z.J."/>
        </authorList>
    </citation>
    <scope>NUCLEOTIDE SEQUENCE [LARGE SCALE GENOMIC DNA]</scope>
    <source>
        <tissue evidence="10">Leaf</tissue>
    </source>
</reference>
<dbReference type="FunFam" id="3.30.70.2460:FF:000001">
    <property type="entry name" value="DNA repair protein Rad4 family"/>
    <property type="match status" value="1"/>
</dbReference>